<dbReference type="InterPro" id="IPR000086">
    <property type="entry name" value="NUDIX_hydrolase_dom"/>
</dbReference>
<dbReference type="AlphaFoldDB" id="A0A4S4N6X0"/>
<dbReference type="GO" id="GO:0016787">
    <property type="term" value="F:hydrolase activity"/>
    <property type="evidence" value="ECO:0007669"/>
    <property type="project" value="UniProtKB-KW"/>
</dbReference>
<evidence type="ECO:0000256" key="1">
    <source>
        <dbReference type="ARBA" id="ARBA00001946"/>
    </source>
</evidence>
<protein>
    <submittedName>
        <fullName evidence="4">NUDIX domain-containing protein</fullName>
    </submittedName>
</protein>
<dbReference type="PROSITE" id="PS51462">
    <property type="entry name" value="NUDIX"/>
    <property type="match status" value="1"/>
</dbReference>
<dbReference type="PROSITE" id="PS00893">
    <property type="entry name" value="NUDIX_BOX"/>
    <property type="match status" value="1"/>
</dbReference>
<dbReference type="OrthoDB" id="289720at2"/>
<dbReference type="SUPFAM" id="SSF55811">
    <property type="entry name" value="Nudix"/>
    <property type="match status" value="1"/>
</dbReference>
<dbReference type="Pfam" id="PF00293">
    <property type="entry name" value="NUDIX"/>
    <property type="match status" value="1"/>
</dbReference>
<evidence type="ECO:0000259" key="3">
    <source>
        <dbReference type="PROSITE" id="PS51462"/>
    </source>
</evidence>
<dbReference type="PANTHER" id="PTHR43046">
    <property type="entry name" value="GDP-MANNOSE MANNOSYL HYDROLASE"/>
    <property type="match status" value="1"/>
</dbReference>
<dbReference type="EMBL" id="SRKY01000005">
    <property type="protein sequence ID" value="THH34892.1"/>
    <property type="molecule type" value="Genomic_DNA"/>
</dbReference>
<comment type="cofactor">
    <cofactor evidence="1">
        <name>Mg(2+)</name>
        <dbReference type="ChEBI" id="CHEBI:18420"/>
    </cofactor>
</comment>
<name>A0A4S4N6X0_9RHOB</name>
<dbReference type="InterPro" id="IPR015797">
    <property type="entry name" value="NUDIX_hydrolase-like_dom_sf"/>
</dbReference>
<proteinExistence type="predicted"/>
<accession>A0A4S4N6X0</accession>
<dbReference type="Proteomes" id="UP000306602">
    <property type="component" value="Unassembled WGS sequence"/>
</dbReference>
<keyword evidence="5" id="KW-1185">Reference proteome</keyword>
<reference evidence="4 5" key="1">
    <citation type="submission" date="2019-04" db="EMBL/GenBank/DDBJ databases">
        <title>Shimia ponticola sp. nov., isolated from seawater.</title>
        <authorList>
            <person name="Kim Y.-O."/>
            <person name="Yoon J.-H."/>
        </authorList>
    </citation>
    <scope>NUCLEOTIDE SEQUENCE [LARGE SCALE GENOMIC DNA]</scope>
    <source>
        <strain evidence="4 5">MYP11</strain>
    </source>
</reference>
<sequence>MGAKVALFIGAHLLVLQRDDKPGLLWPGYWDLPGGGREGAETPLETAQRETQEEFGLTLAPNAFHWARASTNSIGRAVWFFVGALPEQTRGAVRFGDEGQGWDLFGVDHFMSHDKVVPQFKNRLADYLRGVPPDPLFRKGPPPS</sequence>
<dbReference type="PANTHER" id="PTHR43046:SF14">
    <property type="entry name" value="MUTT_NUDIX FAMILY PROTEIN"/>
    <property type="match status" value="1"/>
</dbReference>
<evidence type="ECO:0000256" key="2">
    <source>
        <dbReference type="ARBA" id="ARBA00022801"/>
    </source>
</evidence>
<gene>
    <name evidence="4" type="ORF">E4Z66_17915</name>
</gene>
<dbReference type="InterPro" id="IPR020084">
    <property type="entry name" value="NUDIX_hydrolase_CS"/>
</dbReference>
<evidence type="ECO:0000313" key="5">
    <source>
        <dbReference type="Proteomes" id="UP000306602"/>
    </source>
</evidence>
<feature type="domain" description="Nudix hydrolase" evidence="3">
    <location>
        <begin position="1"/>
        <end position="130"/>
    </location>
</feature>
<comment type="caution">
    <text evidence="4">The sequence shown here is derived from an EMBL/GenBank/DDBJ whole genome shotgun (WGS) entry which is preliminary data.</text>
</comment>
<evidence type="ECO:0000313" key="4">
    <source>
        <dbReference type="EMBL" id="THH34892.1"/>
    </source>
</evidence>
<dbReference type="Gene3D" id="3.90.79.10">
    <property type="entry name" value="Nucleoside Triphosphate Pyrophosphohydrolase"/>
    <property type="match status" value="1"/>
</dbReference>
<keyword evidence="2" id="KW-0378">Hydrolase</keyword>
<organism evidence="4 5">
    <name type="scientific">Aliishimia ponticola</name>
    <dbReference type="NCBI Taxonomy" id="2499833"/>
    <lineage>
        <taxon>Bacteria</taxon>
        <taxon>Pseudomonadati</taxon>
        <taxon>Pseudomonadota</taxon>
        <taxon>Alphaproteobacteria</taxon>
        <taxon>Rhodobacterales</taxon>
        <taxon>Paracoccaceae</taxon>
        <taxon>Aliishimia</taxon>
    </lineage>
</organism>
<dbReference type="CDD" id="cd04682">
    <property type="entry name" value="NUDIX_Hydrolase"/>
    <property type="match status" value="1"/>
</dbReference>